<evidence type="ECO:0000256" key="6">
    <source>
        <dbReference type="ARBA" id="ARBA00019844"/>
    </source>
</evidence>
<dbReference type="Pfam" id="PF00067">
    <property type="entry name" value="p450"/>
    <property type="match status" value="2"/>
</dbReference>
<keyword evidence="11" id="KW-0809">Transit peptide</keyword>
<evidence type="ECO:0000256" key="5">
    <source>
        <dbReference type="ARBA" id="ARBA00012764"/>
    </source>
</evidence>
<evidence type="ECO:0000256" key="16">
    <source>
        <dbReference type="ARBA" id="ARBA00023128"/>
    </source>
</evidence>
<keyword evidence="10" id="KW-0999">Mitochondrion inner membrane</keyword>
<dbReference type="OrthoDB" id="3945418at2759"/>
<evidence type="ECO:0000256" key="22">
    <source>
        <dbReference type="ARBA" id="ARBA00032666"/>
    </source>
</evidence>
<comment type="cofactor">
    <cofactor evidence="1 25">
        <name>heme</name>
        <dbReference type="ChEBI" id="CHEBI:30413"/>
    </cofactor>
</comment>
<keyword evidence="13 25" id="KW-0408">Iron</keyword>
<dbReference type="EC" id="1.14.15.6" evidence="5"/>
<keyword evidence="9 25" id="KW-0479">Metal-binding</keyword>
<keyword evidence="19" id="KW-0753">Steroid metabolism</keyword>
<evidence type="ECO:0000256" key="19">
    <source>
        <dbReference type="ARBA" id="ARBA00023221"/>
    </source>
</evidence>
<evidence type="ECO:0000256" key="20">
    <source>
        <dbReference type="ARBA" id="ARBA00023250"/>
    </source>
</evidence>
<dbReference type="Gene3D" id="1.10.630.10">
    <property type="entry name" value="Cytochrome P450"/>
    <property type="match status" value="2"/>
</dbReference>
<feature type="binding site" description="axial binding residue" evidence="25">
    <location>
        <position position="532"/>
    </location>
    <ligand>
        <name>heme</name>
        <dbReference type="ChEBI" id="CHEBI:30413"/>
    </ligand>
    <ligandPart>
        <name>Fe</name>
        <dbReference type="ChEBI" id="CHEBI:18248"/>
    </ligandPart>
</feature>
<dbReference type="InterPro" id="IPR036396">
    <property type="entry name" value="Cyt_P450_sf"/>
</dbReference>
<evidence type="ECO:0000256" key="1">
    <source>
        <dbReference type="ARBA" id="ARBA00001971"/>
    </source>
</evidence>
<dbReference type="GO" id="GO:0005506">
    <property type="term" value="F:iron ion binding"/>
    <property type="evidence" value="ECO:0007669"/>
    <property type="project" value="InterPro"/>
</dbReference>
<keyword evidence="8 25" id="KW-0349">Heme</keyword>
<keyword evidence="12" id="KW-0560">Oxidoreductase</keyword>
<dbReference type="InterPro" id="IPR001128">
    <property type="entry name" value="Cyt_P450"/>
</dbReference>
<dbReference type="GO" id="GO:0004497">
    <property type="term" value="F:monooxygenase activity"/>
    <property type="evidence" value="ECO:0007669"/>
    <property type="project" value="UniProtKB-KW"/>
</dbReference>
<evidence type="ECO:0000256" key="14">
    <source>
        <dbReference type="ARBA" id="ARBA00023033"/>
    </source>
</evidence>
<dbReference type="InterPro" id="IPR002401">
    <property type="entry name" value="Cyt_P450_E_grp-I"/>
</dbReference>
<evidence type="ECO:0000256" key="9">
    <source>
        <dbReference type="ARBA" id="ARBA00022723"/>
    </source>
</evidence>
<accession>A0A8S9X3K0</accession>
<comment type="similarity">
    <text evidence="4">Belongs to the cytochrome P450 family.</text>
</comment>
<evidence type="ECO:0000256" key="12">
    <source>
        <dbReference type="ARBA" id="ARBA00023002"/>
    </source>
</evidence>
<gene>
    <name evidence="26" type="ORF">GE061_002053</name>
</gene>
<keyword evidence="16" id="KW-0496">Mitochondrion</keyword>
<dbReference type="Proteomes" id="UP000466442">
    <property type="component" value="Unassembled WGS sequence"/>
</dbReference>
<name>A0A8S9X3K0_APOLU</name>
<evidence type="ECO:0000256" key="17">
    <source>
        <dbReference type="ARBA" id="ARBA00023136"/>
    </source>
</evidence>
<evidence type="ECO:0000256" key="24">
    <source>
        <dbReference type="ARBA" id="ARBA00033394"/>
    </source>
</evidence>
<dbReference type="PANTHER" id="PTHR24279">
    <property type="entry name" value="CYTOCHROME P450"/>
    <property type="match status" value="1"/>
</dbReference>
<evidence type="ECO:0000313" key="27">
    <source>
        <dbReference type="Proteomes" id="UP000466442"/>
    </source>
</evidence>
<keyword evidence="7" id="KW-0153">Cholesterol metabolism</keyword>
<sequence>MFLRFMIETSCSPLRMLRLAHCTFRTGRKFSKGNFVRAPTIPYDGGLPFVGTSLAIGAAGGAPKLHEYVDSRHKQLGPIFRENMGPVTAVFVSDPSLIRKVFLVEGKFPKHFVPKAWSLYNELHKCKRGLFFMDGEEWYTLRRVMNKYFLSPESIKNLEGLHENLVSHLIQRWKRFDGQEVENLEFEFYRHSISFVLGSLIGNSYWNKFAEYNPYVDELAQKFQQVFETSSKLNVLPSVKLVQFLGLPVWKTFESAVGASLDATLSSVVTKMFPLSREVQTDPQPIVEREFSSTGVQANIPKPKIKGPSLEHQFTQVPNFSPSLCHFLSLLVLLGINVGISFKLYNELYVEKRFAPVATTQTCCLCRMARNVVKKAFDDLSENGLLYKLASENLHEDVISALVSDLLIAAGDTTAFTSQWAVYLLGRDRSVQDAVRRDPSLIRGVVRETLRLYPSAAFIARVLPNAETIDGYHLEKEELVLLSLYTAGRYEKLYPSADKFLPDRWTKEGTGKYKGVLNVNGYLPFAMGARSCIGARLANAQLNMTLSHLLENYDLDTKEESGMVLRLVPVPSRPVRLRIQSRKK</sequence>
<evidence type="ECO:0000256" key="25">
    <source>
        <dbReference type="PIRSR" id="PIRSR602401-1"/>
    </source>
</evidence>
<evidence type="ECO:0000256" key="2">
    <source>
        <dbReference type="ARBA" id="ARBA00004637"/>
    </source>
</evidence>
<dbReference type="PRINTS" id="PR00385">
    <property type="entry name" value="P450"/>
</dbReference>
<evidence type="ECO:0000256" key="3">
    <source>
        <dbReference type="ARBA" id="ARBA00005108"/>
    </source>
</evidence>
<evidence type="ECO:0000256" key="23">
    <source>
        <dbReference type="ARBA" id="ARBA00033274"/>
    </source>
</evidence>
<keyword evidence="15" id="KW-0443">Lipid metabolism</keyword>
<dbReference type="GO" id="GO:0020037">
    <property type="term" value="F:heme binding"/>
    <property type="evidence" value="ECO:0007669"/>
    <property type="project" value="InterPro"/>
</dbReference>
<evidence type="ECO:0000256" key="4">
    <source>
        <dbReference type="ARBA" id="ARBA00010617"/>
    </source>
</evidence>
<keyword evidence="17" id="KW-0472">Membrane</keyword>
<comment type="caution">
    <text evidence="26">The sequence shown here is derived from an EMBL/GenBank/DDBJ whole genome shotgun (WGS) entry which is preliminary data.</text>
</comment>
<keyword evidence="18" id="KW-1207">Sterol metabolism</keyword>
<evidence type="ECO:0000256" key="8">
    <source>
        <dbReference type="ARBA" id="ARBA00022617"/>
    </source>
</evidence>
<evidence type="ECO:0000256" key="15">
    <source>
        <dbReference type="ARBA" id="ARBA00023098"/>
    </source>
</evidence>
<keyword evidence="20" id="KW-0755">Steroidogenesis</keyword>
<dbReference type="PANTHER" id="PTHR24279:SF3">
    <property type="entry name" value="CHOLESTEROL SIDE-CHAIN CLEAVAGE ENZYME, MITOCHONDRIAL"/>
    <property type="match status" value="1"/>
</dbReference>
<dbReference type="GO" id="GO:0016705">
    <property type="term" value="F:oxidoreductase activity, acting on paired donors, with incorporation or reduction of molecular oxygen"/>
    <property type="evidence" value="ECO:0007669"/>
    <property type="project" value="InterPro"/>
</dbReference>
<evidence type="ECO:0000256" key="21">
    <source>
        <dbReference type="ARBA" id="ARBA00030343"/>
    </source>
</evidence>
<proteinExistence type="inferred from homology"/>
<evidence type="ECO:0000256" key="7">
    <source>
        <dbReference type="ARBA" id="ARBA00022548"/>
    </source>
</evidence>
<dbReference type="AlphaFoldDB" id="A0A8S9X3K0"/>
<keyword evidence="14" id="KW-0503">Monooxygenase</keyword>
<comment type="pathway">
    <text evidence="3">Lipid metabolism; C21-steroid hormone metabolism.</text>
</comment>
<evidence type="ECO:0000256" key="11">
    <source>
        <dbReference type="ARBA" id="ARBA00022946"/>
    </source>
</evidence>
<reference evidence="26" key="1">
    <citation type="journal article" date="2021" name="Mol. Ecol. Resour.">
        <title>Apolygus lucorum genome provides insights into omnivorousness and mesophyll feeding.</title>
        <authorList>
            <person name="Liu Y."/>
            <person name="Liu H."/>
            <person name="Wang H."/>
            <person name="Huang T."/>
            <person name="Liu B."/>
            <person name="Yang B."/>
            <person name="Yin L."/>
            <person name="Li B."/>
            <person name="Zhang Y."/>
            <person name="Zhang S."/>
            <person name="Jiang F."/>
            <person name="Zhang X."/>
            <person name="Ren Y."/>
            <person name="Wang B."/>
            <person name="Wang S."/>
            <person name="Lu Y."/>
            <person name="Wu K."/>
            <person name="Fan W."/>
            <person name="Wang G."/>
        </authorList>
    </citation>
    <scope>NUCLEOTIDE SEQUENCE</scope>
    <source>
        <strain evidence="26">12Hb</strain>
    </source>
</reference>
<comment type="subcellular location">
    <subcellularLocation>
        <location evidence="2">Mitochondrion inner membrane</location>
        <topology evidence="2">Peripheral membrane protein</topology>
    </subcellularLocation>
</comment>
<dbReference type="InterPro" id="IPR050479">
    <property type="entry name" value="CYP11_CYP27_families"/>
</dbReference>
<dbReference type="EMBL" id="WIXP02000010">
    <property type="protein sequence ID" value="KAF6203720.1"/>
    <property type="molecule type" value="Genomic_DNA"/>
</dbReference>
<dbReference type="SUPFAM" id="SSF48264">
    <property type="entry name" value="Cytochrome P450"/>
    <property type="match status" value="1"/>
</dbReference>
<keyword evidence="27" id="KW-1185">Reference proteome</keyword>
<dbReference type="PRINTS" id="PR00463">
    <property type="entry name" value="EP450I"/>
</dbReference>
<evidence type="ECO:0000256" key="13">
    <source>
        <dbReference type="ARBA" id="ARBA00023004"/>
    </source>
</evidence>
<organism evidence="26 27">
    <name type="scientific">Apolygus lucorum</name>
    <name type="common">Small green plant bug</name>
    <name type="synonym">Lygocoris lucorum</name>
    <dbReference type="NCBI Taxonomy" id="248454"/>
    <lineage>
        <taxon>Eukaryota</taxon>
        <taxon>Metazoa</taxon>
        <taxon>Ecdysozoa</taxon>
        <taxon>Arthropoda</taxon>
        <taxon>Hexapoda</taxon>
        <taxon>Insecta</taxon>
        <taxon>Pterygota</taxon>
        <taxon>Neoptera</taxon>
        <taxon>Paraneoptera</taxon>
        <taxon>Hemiptera</taxon>
        <taxon>Heteroptera</taxon>
        <taxon>Panheteroptera</taxon>
        <taxon>Cimicomorpha</taxon>
        <taxon>Miridae</taxon>
        <taxon>Mirini</taxon>
        <taxon>Apolygus</taxon>
    </lineage>
</organism>
<evidence type="ECO:0000256" key="10">
    <source>
        <dbReference type="ARBA" id="ARBA00022792"/>
    </source>
</evidence>
<evidence type="ECO:0000256" key="18">
    <source>
        <dbReference type="ARBA" id="ARBA00023166"/>
    </source>
</evidence>
<evidence type="ECO:0000313" key="26">
    <source>
        <dbReference type="EMBL" id="KAF6203720.1"/>
    </source>
</evidence>
<protein>
    <recommendedName>
        <fullName evidence="6">Cholesterol side-chain cleavage enzyme, mitochondrial</fullName>
        <ecNumber evidence="5">1.14.15.6</ecNumber>
    </recommendedName>
    <alternativeName>
        <fullName evidence="21">CYPXIA1</fullName>
    </alternativeName>
    <alternativeName>
        <fullName evidence="23">Cholesterol desmolase</fullName>
    </alternativeName>
    <alternativeName>
        <fullName evidence="22">Cytochrome P450 11A1</fullName>
    </alternativeName>
    <alternativeName>
        <fullName evidence="24">Cytochrome P450(scc)</fullName>
    </alternativeName>
</protein>